<name>A0A094IZF0_9BACL</name>
<reference evidence="1" key="1">
    <citation type="submission" date="2014-08" db="EMBL/GenBank/DDBJ databases">
        <title>Fullgenome sequencing of Anoxybacillus sp.25 isolate from Garga hot-spring Russia.</title>
        <authorList>
            <person name="Rozanov A.S."/>
            <person name="Kotenko A.V."/>
            <person name="Malup T.K."/>
            <person name="Peltek S.E."/>
        </authorList>
    </citation>
    <scope>NUCLEOTIDE SEQUENCE [LARGE SCALE GENOMIC DNA]</scope>
    <source>
        <strain evidence="1">25</strain>
    </source>
</reference>
<sequence length="89" mass="10146">MSLKRLTRTCNGLERGAHLLVNPPDKCWSSVRESNESYKQHHDGWGIYICSIKKLLTAIDVNVDWIETEETMIVRLSRGQMSITAGKNN</sequence>
<organism evidence="1">
    <name type="scientific">Anoxybacillus flavithermus</name>
    <dbReference type="NCBI Taxonomy" id="33934"/>
    <lineage>
        <taxon>Bacteria</taxon>
        <taxon>Bacillati</taxon>
        <taxon>Bacillota</taxon>
        <taxon>Bacilli</taxon>
        <taxon>Bacillales</taxon>
        <taxon>Anoxybacillaceae</taxon>
        <taxon>Anoxybacillus</taxon>
    </lineage>
</organism>
<dbReference type="EMBL" id="JPZO01000027">
    <property type="protein sequence ID" value="KFZ32462.1"/>
    <property type="molecule type" value="Genomic_DNA"/>
</dbReference>
<gene>
    <name evidence="1" type="ORF">JS44_05475</name>
</gene>
<accession>A0A094IZF0</accession>
<dbReference type="AlphaFoldDB" id="A0A094IZF0"/>
<evidence type="ECO:0000313" key="1">
    <source>
        <dbReference type="EMBL" id="KFZ32462.1"/>
    </source>
</evidence>
<proteinExistence type="predicted"/>
<protein>
    <submittedName>
        <fullName evidence="1">Uncharacterized protein</fullName>
    </submittedName>
</protein>
<comment type="caution">
    <text evidence="1">The sequence shown here is derived from an EMBL/GenBank/DDBJ whole genome shotgun (WGS) entry which is preliminary data.</text>
</comment>